<organism evidence="1 2">
    <name type="scientific">Chaetomium tenue</name>
    <dbReference type="NCBI Taxonomy" id="1854479"/>
    <lineage>
        <taxon>Eukaryota</taxon>
        <taxon>Fungi</taxon>
        <taxon>Dikarya</taxon>
        <taxon>Ascomycota</taxon>
        <taxon>Pezizomycotina</taxon>
        <taxon>Sordariomycetes</taxon>
        <taxon>Sordariomycetidae</taxon>
        <taxon>Sordariales</taxon>
        <taxon>Chaetomiaceae</taxon>
        <taxon>Chaetomium</taxon>
    </lineage>
</organism>
<sequence>MTKIAKSTQCITEYDLRQNRLELGVQCLGELGWRKQGIDDRLSYIRWPPSLATWLFNSRMLPCRLGRARLRYLLLWLGTVAFCARKLAAQATPSIVVRYEKPGFHFQSSLFPETPLRQPLFTGRLQMTPPKSRCSHTLPSAFLVLAISFSFHLHLIVESPPRLGSAARGLSTS</sequence>
<dbReference type="EMBL" id="JAGIZQ010000003">
    <property type="protein sequence ID" value="KAH6635986.1"/>
    <property type="molecule type" value="Genomic_DNA"/>
</dbReference>
<proteinExistence type="predicted"/>
<protein>
    <submittedName>
        <fullName evidence="1">Uncharacterized protein</fullName>
    </submittedName>
</protein>
<evidence type="ECO:0000313" key="2">
    <source>
        <dbReference type="Proteomes" id="UP000724584"/>
    </source>
</evidence>
<accession>A0ACB7P9X5</accession>
<comment type="caution">
    <text evidence="1">The sequence shown here is derived from an EMBL/GenBank/DDBJ whole genome shotgun (WGS) entry which is preliminary data.</text>
</comment>
<keyword evidence="2" id="KW-1185">Reference proteome</keyword>
<evidence type="ECO:0000313" key="1">
    <source>
        <dbReference type="EMBL" id="KAH6635986.1"/>
    </source>
</evidence>
<gene>
    <name evidence="1" type="ORF">F5144DRAFT_161703</name>
</gene>
<reference evidence="1 2" key="1">
    <citation type="journal article" date="2021" name="Nat. Commun.">
        <title>Genetic determinants of endophytism in the Arabidopsis root mycobiome.</title>
        <authorList>
            <person name="Mesny F."/>
            <person name="Miyauchi S."/>
            <person name="Thiergart T."/>
            <person name="Pickel B."/>
            <person name="Atanasova L."/>
            <person name="Karlsson M."/>
            <person name="Huettel B."/>
            <person name="Barry K.W."/>
            <person name="Haridas S."/>
            <person name="Chen C."/>
            <person name="Bauer D."/>
            <person name="Andreopoulos W."/>
            <person name="Pangilinan J."/>
            <person name="LaButti K."/>
            <person name="Riley R."/>
            <person name="Lipzen A."/>
            <person name="Clum A."/>
            <person name="Drula E."/>
            <person name="Henrissat B."/>
            <person name="Kohler A."/>
            <person name="Grigoriev I.V."/>
            <person name="Martin F.M."/>
            <person name="Hacquard S."/>
        </authorList>
    </citation>
    <scope>NUCLEOTIDE SEQUENCE [LARGE SCALE GENOMIC DNA]</scope>
    <source>
        <strain evidence="1 2">MPI-SDFR-AT-0079</strain>
    </source>
</reference>
<dbReference type="Proteomes" id="UP000724584">
    <property type="component" value="Unassembled WGS sequence"/>
</dbReference>
<name>A0ACB7P9X5_9PEZI</name>